<accession>A0AAW0DN91</accession>
<dbReference type="Gene3D" id="3.80.10.10">
    <property type="entry name" value="Ribonuclease Inhibitor"/>
    <property type="match status" value="1"/>
</dbReference>
<dbReference type="Proteomes" id="UP001383192">
    <property type="component" value="Unassembled WGS sequence"/>
</dbReference>
<dbReference type="InterPro" id="IPR032675">
    <property type="entry name" value="LRR_dom_sf"/>
</dbReference>
<feature type="compositionally biased region" description="Basic and acidic residues" evidence="1">
    <location>
        <begin position="436"/>
        <end position="447"/>
    </location>
</feature>
<feature type="compositionally biased region" description="Basic and acidic residues" evidence="1">
    <location>
        <begin position="359"/>
        <end position="394"/>
    </location>
</feature>
<feature type="region of interest" description="Disordered" evidence="1">
    <location>
        <begin position="347"/>
        <end position="447"/>
    </location>
</feature>
<feature type="compositionally biased region" description="Polar residues" evidence="1">
    <location>
        <begin position="399"/>
        <end position="409"/>
    </location>
</feature>
<dbReference type="SUPFAM" id="SSF52047">
    <property type="entry name" value="RNI-like"/>
    <property type="match status" value="1"/>
</dbReference>
<feature type="compositionally biased region" description="Pro residues" evidence="1">
    <location>
        <begin position="207"/>
        <end position="216"/>
    </location>
</feature>
<feature type="region of interest" description="Disordered" evidence="1">
    <location>
        <begin position="183"/>
        <end position="220"/>
    </location>
</feature>
<feature type="compositionally biased region" description="Polar residues" evidence="1">
    <location>
        <begin position="183"/>
        <end position="198"/>
    </location>
</feature>
<dbReference type="AlphaFoldDB" id="A0AAW0DN91"/>
<feature type="compositionally biased region" description="Pro residues" evidence="1">
    <location>
        <begin position="1"/>
        <end position="10"/>
    </location>
</feature>
<feature type="compositionally biased region" description="Polar residues" evidence="1">
    <location>
        <begin position="421"/>
        <end position="431"/>
    </location>
</feature>
<sequence length="1040" mass="115401">MEPNKKPSPAPSSTSIPTHTPATPAPIASTSAAPSSTPAAPSTSTPATSTSGLAYSSVLPATTPAPVSTSTTTRVPTYVPGTGSAAPLSPATIQALLSQAVAAQAVTSALPKTKSYYNNPNSSSNATTASTSTQAFDPNSAVWKNSSWAATLAAYPYTAQQQLGVQYPQQYGGYSHYQPGYQNQYKAGTSTGAGTSKVEQPKVAPKPRTPSPPPPEPPRDWDVLLKKFFKRMGLTQALQGLEMDMLVMNEDWEAKRIASALDDLVKGIQTLRDKSTEEQKDVVVPEKPLEERKLGSVHLANGEKPSSPTSINKSISQFLARKRANNDMSNRNEFLLSLPQKRAKLDLDQGAQVSSCARTDAKHIDRESQMKYDIAKNEDGPLRRTMRRESRAEEGEADSQPSLSPSTSKGKGKGQGHNRKSSVPGSVSTEPMQIDGVDRIPTPDRHPALDERLSNIESHFADGALVPSPPLNLLDRLKFLEDHIIQLEKDFPPWAALHFNQPNREWPPPPQATPIIVPNHLTRDLSKKGVDDKTSTTPTETLPKSFRKDSSLHRALLEKLEVATDSSPWATIPPEILSMILRKVKKKKKEIFHCTGHDFLLPSTVVSKHWGASAITELYYEVGVNEYHKAHRLRKTLEARPDLAECVRIVRLGLGGYSGAETKAHAAIIRACPNLETIYLSGWNGGALPKLLDAIREKKTLKKIQVHRHTMKDTECDVFCSSMEFLRMMVGWPLLEEVYCHNRALGWEEHDEDETISDVEERYAHYEVEARQEDEDYIAEASNEEEKAKRIESVKRKKEALAEWDKGILDRTRRVKKAKAEFDIPSAHVNKNPRLRFLRWNSMSSFVDDYMLGKLALMAPNLQHFCVTWGYRSKEQIQALINALRVWKGTLRELHLDDADGDKKMKLEVTLDKVLPELRSLQILWISDVFVKGRTVGELVAPLEYLKYEGRQSELDALAKALGKTGSPALPTLTVLRTSSVPFGDEPGGRLKTVCGQRGILLNPWQRQEVGDDYVDGFRDPNYDPSYISDYYGDEDEDDG</sequence>
<name>A0AAW0DN91_9AGAR</name>
<gene>
    <name evidence="2" type="ORF">VNI00_003895</name>
</gene>
<organism evidence="2 3">
    <name type="scientific">Paramarasmius palmivorus</name>
    <dbReference type="NCBI Taxonomy" id="297713"/>
    <lineage>
        <taxon>Eukaryota</taxon>
        <taxon>Fungi</taxon>
        <taxon>Dikarya</taxon>
        <taxon>Basidiomycota</taxon>
        <taxon>Agaricomycotina</taxon>
        <taxon>Agaricomycetes</taxon>
        <taxon>Agaricomycetidae</taxon>
        <taxon>Agaricales</taxon>
        <taxon>Marasmiineae</taxon>
        <taxon>Marasmiaceae</taxon>
        <taxon>Paramarasmius</taxon>
    </lineage>
</organism>
<feature type="compositionally biased region" description="Low complexity" evidence="1">
    <location>
        <begin position="11"/>
        <end position="51"/>
    </location>
</feature>
<reference evidence="2 3" key="1">
    <citation type="submission" date="2024-01" db="EMBL/GenBank/DDBJ databases">
        <title>A draft genome for a cacao thread blight-causing isolate of Paramarasmius palmivorus.</title>
        <authorList>
            <person name="Baruah I.K."/>
            <person name="Bukari Y."/>
            <person name="Amoako-Attah I."/>
            <person name="Meinhardt L.W."/>
            <person name="Bailey B.A."/>
            <person name="Cohen S.P."/>
        </authorList>
    </citation>
    <scope>NUCLEOTIDE SEQUENCE [LARGE SCALE GENOMIC DNA]</scope>
    <source>
        <strain evidence="2 3">GH-12</strain>
    </source>
</reference>
<feature type="compositionally biased region" description="Basic residues" evidence="1">
    <location>
        <begin position="410"/>
        <end position="420"/>
    </location>
</feature>
<evidence type="ECO:0000256" key="1">
    <source>
        <dbReference type="SAM" id="MobiDB-lite"/>
    </source>
</evidence>
<feature type="region of interest" description="Disordered" evidence="1">
    <location>
        <begin position="1"/>
        <end position="52"/>
    </location>
</feature>
<feature type="region of interest" description="Disordered" evidence="1">
    <location>
        <begin position="113"/>
        <end position="134"/>
    </location>
</feature>
<keyword evidence="3" id="KW-1185">Reference proteome</keyword>
<proteinExistence type="predicted"/>
<evidence type="ECO:0008006" key="4">
    <source>
        <dbReference type="Google" id="ProtNLM"/>
    </source>
</evidence>
<evidence type="ECO:0000313" key="2">
    <source>
        <dbReference type="EMBL" id="KAK7053269.1"/>
    </source>
</evidence>
<evidence type="ECO:0000313" key="3">
    <source>
        <dbReference type="Proteomes" id="UP001383192"/>
    </source>
</evidence>
<feature type="compositionally biased region" description="Low complexity" evidence="1">
    <location>
        <begin position="113"/>
        <end position="133"/>
    </location>
</feature>
<comment type="caution">
    <text evidence="2">The sequence shown here is derived from an EMBL/GenBank/DDBJ whole genome shotgun (WGS) entry which is preliminary data.</text>
</comment>
<protein>
    <recommendedName>
        <fullName evidence="4">F-box domain-containing protein</fullName>
    </recommendedName>
</protein>
<dbReference type="EMBL" id="JAYKXP010000010">
    <property type="protein sequence ID" value="KAK7053269.1"/>
    <property type="molecule type" value="Genomic_DNA"/>
</dbReference>